<protein>
    <submittedName>
        <fullName evidence="2">Uncharacterized protein</fullName>
    </submittedName>
</protein>
<proteinExistence type="predicted"/>
<dbReference type="WBParaSite" id="TREG1_102970.1">
    <property type="protein sequence ID" value="TREG1_102970.1"/>
    <property type="gene ID" value="TREG1_102970"/>
</dbReference>
<evidence type="ECO:0000313" key="1">
    <source>
        <dbReference type="Proteomes" id="UP000050795"/>
    </source>
</evidence>
<reference evidence="1" key="1">
    <citation type="submission" date="2022-06" db="EMBL/GenBank/DDBJ databases">
        <authorList>
            <person name="Berger JAMES D."/>
            <person name="Berger JAMES D."/>
        </authorList>
    </citation>
    <scope>NUCLEOTIDE SEQUENCE [LARGE SCALE GENOMIC DNA]</scope>
</reference>
<dbReference type="AlphaFoldDB" id="A0AA85ISR3"/>
<dbReference type="Proteomes" id="UP000050795">
    <property type="component" value="Unassembled WGS sequence"/>
</dbReference>
<sequence>MKTHDISSLIYLGTFITSAELPRSDLAITVILCFLKHVGDDISCCDKFFLTLFRCFIFGEHSPLICSAIDYPLSLFISSVSNLSLATLKFSPFSNVFVSPEFNALVERFITHFALTIVNNDTLVTCNVLTGCFPSSKLLNILI</sequence>
<evidence type="ECO:0000313" key="2">
    <source>
        <dbReference type="WBParaSite" id="TREG1_102970.1"/>
    </source>
</evidence>
<organism evidence="1 2">
    <name type="scientific">Trichobilharzia regenti</name>
    <name type="common">Nasal bird schistosome</name>
    <dbReference type="NCBI Taxonomy" id="157069"/>
    <lineage>
        <taxon>Eukaryota</taxon>
        <taxon>Metazoa</taxon>
        <taxon>Spiralia</taxon>
        <taxon>Lophotrochozoa</taxon>
        <taxon>Platyhelminthes</taxon>
        <taxon>Trematoda</taxon>
        <taxon>Digenea</taxon>
        <taxon>Strigeidida</taxon>
        <taxon>Schistosomatoidea</taxon>
        <taxon>Schistosomatidae</taxon>
        <taxon>Trichobilharzia</taxon>
    </lineage>
</organism>
<name>A0AA85ISR3_TRIRE</name>
<reference evidence="2" key="2">
    <citation type="submission" date="2023-11" db="UniProtKB">
        <authorList>
            <consortium name="WormBaseParasite"/>
        </authorList>
    </citation>
    <scope>IDENTIFICATION</scope>
</reference>
<accession>A0AA85ISR3</accession>
<keyword evidence="1" id="KW-1185">Reference proteome</keyword>